<gene>
    <name evidence="2" type="ORF">BS50DRAFT_344699</name>
</gene>
<keyword evidence="1" id="KW-1133">Transmembrane helix</keyword>
<dbReference type="Proteomes" id="UP000240883">
    <property type="component" value="Unassembled WGS sequence"/>
</dbReference>
<evidence type="ECO:0000256" key="1">
    <source>
        <dbReference type="SAM" id="Phobius"/>
    </source>
</evidence>
<keyword evidence="1" id="KW-0472">Membrane</keyword>
<evidence type="ECO:0000313" key="3">
    <source>
        <dbReference type="Proteomes" id="UP000240883"/>
    </source>
</evidence>
<evidence type="ECO:0000313" key="2">
    <source>
        <dbReference type="EMBL" id="PSN58816.1"/>
    </source>
</evidence>
<sequence>MTILLSRENREQLWKGPTETFEQRVSDIFCSLELVFEWQKKFYTTHMAEFVSFSFVDVAINEGKVRYSTQKEESGMGVWSKLTRGLEIPALFGFDFGELIDPENTEELCPSWSTVPTDKYYLAMRTSHLTEIMDRNATLDGELWHIVKDSCCWYISPQILRKCTCQQGSFETSCKREEVLHAKTDAVRNHYGIFTDIDELPQGGAVVFSWSSSRPNDQDLLGNESKGPILDQLSAISGNTENPIETQISTETLPSEITSLPIEDPVKQTIPTLNRQYIRSSQSSDMEEDGSNHGEFLKQECVGEHTPGYIPSSRSNISPDISPQPTRALSAVQMLFDSLVLSSVHAIASFLAASFYWRTVAFSMAAFWIYHRFMTPYIGRAKVFGYVFLILWWCFCYPWPWLKFL</sequence>
<feature type="transmembrane region" description="Helical" evidence="1">
    <location>
        <begin position="347"/>
        <end position="371"/>
    </location>
</feature>
<dbReference type="EMBL" id="KZ678192">
    <property type="protein sequence ID" value="PSN58816.1"/>
    <property type="molecule type" value="Genomic_DNA"/>
</dbReference>
<organism evidence="2 3">
    <name type="scientific">Corynespora cassiicola Philippines</name>
    <dbReference type="NCBI Taxonomy" id="1448308"/>
    <lineage>
        <taxon>Eukaryota</taxon>
        <taxon>Fungi</taxon>
        <taxon>Dikarya</taxon>
        <taxon>Ascomycota</taxon>
        <taxon>Pezizomycotina</taxon>
        <taxon>Dothideomycetes</taxon>
        <taxon>Pleosporomycetidae</taxon>
        <taxon>Pleosporales</taxon>
        <taxon>Corynesporascaceae</taxon>
        <taxon>Corynespora</taxon>
    </lineage>
</organism>
<dbReference type="STRING" id="1448308.A0A2T2N0N4"/>
<keyword evidence="1" id="KW-0812">Transmembrane</keyword>
<accession>A0A2T2N0N4</accession>
<feature type="transmembrane region" description="Helical" evidence="1">
    <location>
        <begin position="383"/>
        <end position="402"/>
    </location>
</feature>
<protein>
    <submittedName>
        <fullName evidence="2">Uncharacterized protein</fullName>
    </submittedName>
</protein>
<proteinExistence type="predicted"/>
<name>A0A2T2N0N4_CORCC</name>
<keyword evidence="3" id="KW-1185">Reference proteome</keyword>
<dbReference type="AlphaFoldDB" id="A0A2T2N0N4"/>
<reference evidence="2 3" key="1">
    <citation type="journal article" date="2018" name="Front. Microbiol.">
        <title>Genome-Wide Analysis of Corynespora cassiicola Leaf Fall Disease Putative Effectors.</title>
        <authorList>
            <person name="Lopez D."/>
            <person name="Ribeiro S."/>
            <person name="Label P."/>
            <person name="Fumanal B."/>
            <person name="Venisse J.S."/>
            <person name="Kohler A."/>
            <person name="de Oliveira R.R."/>
            <person name="Labutti K."/>
            <person name="Lipzen A."/>
            <person name="Lail K."/>
            <person name="Bauer D."/>
            <person name="Ohm R.A."/>
            <person name="Barry K.W."/>
            <person name="Spatafora J."/>
            <person name="Grigoriev I.V."/>
            <person name="Martin F.M."/>
            <person name="Pujade-Renaud V."/>
        </authorList>
    </citation>
    <scope>NUCLEOTIDE SEQUENCE [LARGE SCALE GENOMIC DNA]</scope>
    <source>
        <strain evidence="2 3">Philippines</strain>
    </source>
</reference>
<dbReference type="OrthoDB" id="1577640at2759"/>